<keyword evidence="4" id="KW-1185">Reference proteome</keyword>
<dbReference type="EMBL" id="JAKROA010000001">
    <property type="protein sequence ID" value="KAL5111461.1"/>
    <property type="molecule type" value="Genomic_DNA"/>
</dbReference>
<evidence type="ECO:0000313" key="4">
    <source>
        <dbReference type="Proteomes" id="UP001651158"/>
    </source>
</evidence>
<evidence type="ECO:0000256" key="1">
    <source>
        <dbReference type="SAM" id="MobiDB-lite"/>
    </source>
</evidence>
<accession>A0ABR4QPG1</accession>
<dbReference type="SMART" id="SM00198">
    <property type="entry name" value="SCP"/>
    <property type="match status" value="2"/>
</dbReference>
<proteinExistence type="predicted"/>
<feature type="domain" description="SCP" evidence="2">
    <location>
        <begin position="241"/>
        <end position="394"/>
    </location>
</feature>
<comment type="caution">
    <text evidence="3">The sequence shown here is derived from an EMBL/GenBank/DDBJ whole genome shotgun (WGS) entry which is preliminary data.</text>
</comment>
<dbReference type="PRINTS" id="PR00837">
    <property type="entry name" value="V5TPXLIKE"/>
</dbReference>
<protein>
    <submittedName>
        <fullName evidence="3">Golgi-associated plant pathogenesis-related protein 1</fullName>
    </submittedName>
</protein>
<dbReference type="SUPFAM" id="SSF55797">
    <property type="entry name" value="PR-1-like"/>
    <property type="match status" value="2"/>
</dbReference>
<evidence type="ECO:0000259" key="2">
    <source>
        <dbReference type="SMART" id="SM00198"/>
    </source>
</evidence>
<sequence length="429" mass="47737">MNDNDEFFDECLREHNRYRQLHGVEPLRHSIALDKTAQEWAETLFQKDNVTNSPLSNKGEIGESISKRTSTTEQVDISGSDLTAQWYNDIKCYDFDSATGPAGNFTQMVWATSREVGFGKAIGNGQCVVVAHYRPPGNVRGRYKNNVFPPIGGNVDKLSNSGLEHITKKSVTKEKRIDAQGRERTVVREVIETKTADGNIHRRITETFVNDSDATQYSGQQNGPLSAQVTSPPLSNQLLVEFSEDMLTLHNRYRRLHGAPDLVLSSRLSAMAQEWADFLADEACLSNSGFTIDGVRLGENITSRWSNGELEESANDVVSNWYKESSRFKYGREPVSIQGIGNFTQMVWASSQKLGVGRTIRQTRQEESTAKHPNLLSSKIVVVCFYFPPGNVASYFTDNVHPPLTQKEAPAHPTSTFASNQPASLAKPT</sequence>
<feature type="domain" description="SCP" evidence="2">
    <location>
        <begin position="6"/>
        <end position="141"/>
    </location>
</feature>
<reference evidence="3 4" key="1">
    <citation type="journal article" date="2022" name="Front. Cell. Infect. Microbiol.">
        <title>The Genomes of Two Strains of Taenia crassiceps the Animal Model for the Study of Human Cysticercosis.</title>
        <authorList>
            <person name="Bobes R.J."/>
            <person name="Estrada K."/>
            <person name="Rios-Valencia D.G."/>
            <person name="Calderon-Gallegos A."/>
            <person name="de la Torre P."/>
            <person name="Carrero J.C."/>
            <person name="Sanchez-Flores A."/>
            <person name="Laclette J.P."/>
        </authorList>
    </citation>
    <scope>NUCLEOTIDE SEQUENCE [LARGE SCALE GENOMIC DNA]</scope>
    <source>
        <strain evidence="3">WFUcys</strain>
    </source>
</reference>
<dbReference type="InterPro" id="IPR014044">
    <property type="entry name" value="CAP_dom"/>
</dbReference>
<dbReference type="Proteomes" id="UP001651158">
    <property type="component" value="Unassembled WGS sequence"/>
</dbReference>
<dbReference type="InterPro" id="IPR001283">
    <property type="entry name" value="CRISP-related"/>
</dbReference>
<dbReference type="CDD" id="cd05382">
    <property type="entry name" value="CAP_GAPR1-like"/>
    <property type="match status" value="2"/>
</dbReference>
<organism evidence="3 4">
    <name type="scientific">Taenia crassiceps</name>
    <dbReference type="NCBI Taxonomy" id="6207"/>
    <lineage>
        <taxon>Eukaryota</taxon>
        <taxon>Metazoa</taxon>
        <taxon>Spiralia</taxon>
        <taxon>Lophotrochozoa</taxon>
        <taxon>Platyhelminthes</taxon>
        <taxon>Cestoda</taxon>
        <taxon>Eucestoda</taxon>
        <taxon>Cyclophyllidea</taxon>
        <taxon>Taeniidae</taxon>
        <taxon>Taenia</taxon>
    </lineage>
</organism>
<dbReference type="InterPro" id="IPR034113">
    <property type="entry name" value="SCP_GAPR1-like"/>
</dbReference>
<dbReference type="Pfam" id="PF00188">
    <property type="entry name" value="CAP"/>
    <property type="match status" value="2"/>
</dbReference>
<dbReference type="Gene3D" id="3.40.33.10">
    <property type="entry name" value="CAP"/>
    <property type="match status" value="2"/>
</dbReference>
<dbReference type="InterPro" id="IPR035940">
    <property type="entry name" value="CAP_sf"/>
</dbReference>
<dbReference type="PANTHER" id="PTHR10334">
    <property type="entry name" value="CYSTEINE-RICH SECRETORY PROTEIN-RELATED"/>
    <property type="match status" value="1"/>
</dbReference>
<feature type="compositionally biased region" description="Polar residues" evidence="1">
    <location>
        <begin position="413"/>
        <end position="423"/>
    </location>
</feature>
<feature type="region of interest" description="Disordered" evidence="1">
    <location>
        <begin position="404"/>
        <end position="429"/>
    </location>
</feature>
<evidence type="ECO:0000313" key="3">
    <source>
        <dbReference type="EMBL" id="KAL5111461.1"/>
    </source>
</evidence>
<name>A0ABR4QPG1_9CEST</name>
<gene>
    <name evidence="3" type="ORF">TcWFU_001814</name>
</gene>